<protein>
    <recommendedName>
        <fullName evidence="2">Single-stranded-DNA-specific exonuclease RecJ</fullName>
    </recommendedName>
</protein>
<evidence type="ECO:0000256" key="5">
    <source>
        <dbReference type="ARBA" id="ARBA00022839"/>
    </source>
</evidence>
<dbReference type="Pfam" id="PF02272">
    <property type="entry name" value="DHHA1"/>
    <property type="match status" value="1"/>
</dbReference>
<dbReference type="Pfam" id="PF17768">
    <property type="entry name" value="RecJ_OB"/>
    <property type="match status" value="1"/>
</dbReference>
<evidence type="ECO:0000256" key="2">
    <source>
        <dbReference type="ARBA" id="ARBA00019841"/>
    </source>
</evidence>
<dbReference type="SUPFAM" id="SSF64182">
    <property type="entry name" value="DHH phosphoesterases"/>
    <property type="match status" value="1"/>
</dbReference>
<evidence type="ECO:0000256" key="4">
    <source>
        <dbReference type="ARBA" id="ARBA00022801"/>
    </source>
</evidence>
<dbReference type="AlphaFoldDB" id="A0AA46AF87"/>
<dbReference type="InterPro" id="IPR003156">
    <property type="entry name" value="DHHA1_dom"/>
</dbReference>
<sequence length="569" mass="65013">MNVGIGGYEWIILEDIQKAPQYLIDKYGNLLAQLIYNRKDLFDKEFSENYIEPTLQNIIHSSQFPSLEEIAFRLAESIKKNKRIVIYGDYDADGITSTALLMNFFKDINYPAKFYIPSRFSEGYGLNKEAIKKISEIADTLIVVDSGTNAYDELLYAKQLGMEVFILDHHEPQNPDWKEENIYILNPKNHQNSGLFRHLATVGIAFYVIAVLRRLLGKDIYLRKYLDIVAIGTVADVVPLSLLNRIFVKYGIEEINKKHRVGIKKLLEKASLTKRDVKSSDIGFLLAPRLNAAGRLSDARKSVKILITNDDIKASNLANELENLNRERQNITERVSKEAIKIIEKENISNSIVVGKEDWHQGVIGIVAGKLTTKYKLPSVVLAINNGKAVASVRSVPKVNIYNALNECADLLERYGGHALAAGFTIKSSNIPEFKERFNQAISKISGNSPFITKEIDMRISLSFWNKEKIKQIEILAPFGEKNPEPKFLAQNLKIEDYYLVEKGRLVVFTFRDINNNRFTAKWWGGLDYSRYFAVGLYADIVYTPTISYWQEKEYIEFLIDDMKIYKKG</sequence>
<feature type="coiled-coil region" evidence="6">
    <location>
        <begin position="307"/>
        <end position="341"/>
    </location>
</feature>
<dbReference type="Pfam" id="PF01368">
    <property type="entry name" value="DHH"/>
    <property type="match status" value="1"/>
</dbReference>
<evidence type="ECO:0000313" key="10">
    <source>
        <dbReference type="EMBL" id="SMP18288.1"/>
    </source>
</evidence>
<feature type="domain" description="DDH" evidence="7">
    <location>
        <begin position="83"/>
        <end position="233"/>
    </location>
</feature>
<dbReference type="InterPro" id="IPR001667">
    <property type="entry name" value="DDH_dom"/>
</dbReference>
<evidence type="ECO:0000256" key="1">
    <source>
        <dbReference type="ARBA" id="ARBA00005915"/>
    </source>
</evidence>
<comment type="caution">
    <text evidence="10">The sequence shown here is derived from an EMBL/GenBank/DDBJ whole genome shotgun (WGS) entry which is preliminary data.</text>
</comment>
<evidence type="ECO:0000259" key="7">
    <source>
        <dbReference type="Pfam" id="PF01368"/>
    </source>
</evidence>
<organism evidence="10 11">
    <name type="scientific">Venenivibrio stagnispumantis</name>
    <dbReference type="NCBI Taxonomy" id="407998"/>
    <lineage>
        <taxon>Bacteria</taxon>
        <taxon>Pseudomonadati</taxon>
        <taxon>Aquificota</taxon>
        <taxon>Aquificia</taxon>
        <taxon>Aquificales</taxon>
        <taxon>Hydrogenothermaceae</taxon>
        <taxon>Venenivibrio</taxon>
    </lineage>
</organism>
<dbReference type="RefSeq" id="WP_265134238.1">
    <property type="nucleotide sequence ID" value="NZ_FXTX01000017.1"/>
</dbReference>
<dbReference type="GO" id="GO:0006281">
    <property type="term" value="P:DNA repair"/>
    <property type="evidence" value="ECO:0007669"/>
    <property type="project" value="InterPro"/>
</dbReference>
<keyword evidence="3" id="KW-0540">Nuclease</keyword>
<comment type="similarity">
    <text evidence="1">Belongs to the RecJ family.</text>
</comment>
<dbReference type="PANTHER" id="PTHR30255:SF2">
    <property type="entry name" value="SINGLE-STRANDED-DNA-SPECIFIC EXONUCLEASE RECJ"/>
    <property type="match status" value="1"/>
</dbReference>
<dbReference type="GO" id="GO:0006310">
    <property type="term" value="P:DNA recombination"/>
    <property type="evidence" value="ECO:0007669"/>
    <property type="project" value="InterPro"/>
</dbReference>
<accession>A0AA46AF87</accession>
<dbReference type="GO" id="GO:0008409">
    <property type="term" value="F:5'-3' exonuclease activity"/>
    <property type="evidence" value="ECO:0007669"/>
    <property type="project" value="InterPro"/>
</dbReference>
<dbReference type="EMBL" id="FXTX01000017">
    <property type="protein sequence ID" value="SMP18288.1"/>
    <property type="molecule type" value="Genomic_DNA"/>
</dbReference>
<dbReference type="InterPro" id="IPR041122">
    <property type="entry name" value="RecJ_OB"/>
</dbReference>
<evidence type="ECO:0000256" key="3">
    <source>
        <dbReference type="ARBA" id="ARBA00022722"/>
    </source>
</evidence>
<keyword evidence="6" id="KW-0175">Coiled coil</keyword>
<feature type="domain" description="DHHA1" evidence="8">
    <location>
        <begin position="353"/>
        <end position="443"/>
    </location>
</feature>
<dbReference type="GO" id="GO:0003676">
    <property type="term" value="F:nucleic acid binding"/>
    <property type="evidence" value="ECO:0007669"/>
    <property type="project" value="InterPro"/>
</dbReference>
<dbReference type="InterPro" id="IPR004610">
    <property type="entry name" value="RecJ"/>
</dbReference>
<keyword evidence="11" id="KW-1185">Reference proteome</keyword>
<evidence type="ECO:0000313" key="11">
    <source>
        <dbReference type="Proteomes" id="UP001157947"/>
    </source>
</evidence>
<keyword evidence="4" id="KW-0378">Hydrolase</keyword>
<evidence type="ECO:0000259" key="9">
    <source>
        <dbReference type="Pfam" id="PF17768"/>
    </source>
</evidence>
<dbReference type="Gene3D" id="3.90.1640.30">
    <property type="match status" value="1"/>
</dbReference>
<gene>
    <name evidence="10" type="ORF">SAMN06264868_11718</name>
</gene>
<dbReference type="NCBIfam" id="TIGR00644">
    <property type="entry name" value="recJ"/>
    <property type="match status" value="1"/>
</dbReference>
<dbReference type="Proteomes" id="UP001157947">
    <property type="component" value="Unassembled WGS sequence"/>
</dbReference>
<dbReference type="PANTHER" id="PTHR30255">
    <property type="entry name" value="SINGLE-STRANDED-DNA-SPECIFIC EXONUCLEASE RECJ"/>
    <property type="match status" value="1"/>
</dbReference>
<dbReference type="Gene3D" id="3.10.310.30">
    <property type="match status" value="1"/>
</dbReference>
<dbReference type="InterPro" id="IPR051673">
    <property type="entry name" value="SSDNA_exonuclease_RecJ"/>
</dbReference>
<keyword evidence="5 10" id="KW-0269">Exonuclease</keyword>
<name>A0AA46AF87_9AQUI</name>
<proteinExistence type="inferred from homology"/>
<dbReference type="InterPro" id="IPR038763">
    <property type="entry name" value="DHH_sf"/>
</dbReference>
<reference evidence="10" key="1">
    <citation type="submission" date="2017-05" db="EMBL/GenBank/DDBJ databases">
        <authorList>
            <person name="Varghese N."/>
            <person name="Submissions S."/>
        </authorList>
    </citation>
    <scope>NUCLEOTIDE SEQUENCE</scope>
    <source>
        <strain evidence="10">DSM 18763</strain>
    </source>
</reference>
<evidence type="ECO:0000259" key="8">
    <source>
        <dbReference type="Pfam" id="PF02272"/>
    </source>
</evidence>
<feature type="domain" description="RecJ OB" evidence="9">
    <location>
        <begin position="456"/>
        <end position="562"/>
    </location>
</feature>
<evidence type="ECO:0000256" key="6">
    <source>
        <dbReference type="SAM" id="Coils"/>
    </source>
</evidence>